<evidence type="ECO:0000313" key="2">
    <source>
        <dbReference type="Proteomes" id="UP000029120"/>
    </source>
</evidence>
<accession>A0A087GH10</accession>
<organism evidence="1 2">
    <name type="scientific">Arabis alpina</name>
    <name type="common">Alpine rock-cress</name>
    <dbReference type="NCBI Taxonomy" id="50452"/>
    <lineage>
        <taxon>Eukaryota</taxon>
        <taxon>Viridiplantae</taxon>
        <taxon>Streptophyta</taxon>
        <taxon>Embryophyta</taxon>
        <taxon>Tracheophyta</taxon>
        <taxon>Spermatophyta</taxon>
        <taxon>Magnoliopsida</taxon>
        <taxon>eudicotyledons</taxon>
        <taxon>Gunneridae</taxon>
        <taxon>Pentapetalae</taxon>
        <taxon>rosids</taxon>
        <taxon>malvids</taxon>
        <taxon>Brassicales</taxon>
        <taxon>Brassicaceae</taxon>
        <taxon>Arabideae</taxon>
        <taxon>Arabis</taxon>
    </lineage>
</organism>
<dbReference type="Proteomes" id="UP000029120">
    <property type="component" value="Chromosome 7"/>
</dbReference>
<proteinExistence type="predicted"/>
<dbReference type="Gramene" id="KFK29162">
    <property type="protein sequence ID" value="KFK29162"/>
    <property type="gene ID" value="AALP_AA7G097400"/>
</dbReference>
<evidence type="ECO:0000313" key="1">
    <source>
        <dbReference type="EMBL" id="KFK29162.1"/>
    </source>
</evidence>
<keyword evidence="2" id="KW-1185">Reference proteome</keyword>
<gene>
    <name evidence="1" type="ordered locus">AALP_Aa7g097400</name>
</gene>
<protein>
    <submittedName>
        <fullName evidence="1">Uncharacterized protein</fullName>
    </submittedName>
</protein>
<reference evidence="2" key="1">
    <citation type="journal article" date="2015" name="Nat. Plants">
        <title>Genome expansion of Arabis alpina linked with retrotransposition and reduced symmetric DNA methylation.</title>
        <authorList>
            <person name="Willing E.M."/>
            <person name="Rawat V."/>
            <person name="Mandakova T."/>
            <person name="Maumus F."/>
            <person name="James G.V."/>
            <person name="Nordstroem K.J."/>
            <person name="Becker C."/>
            <person name="Warthmann N."/>
            <person name="Chica C."/>
            <person name="Szarzynska B."/>
            <person name="Zytnicki M."/>
            <person name="Albani M.C."/>
            <person name="Kiefer C."/>
            <person name="Bergonzi S."/>
            <person name="Castaings L."/>
            <person name="Mateos J.L."/>
            <person name="Berns M.C."/>
            <person name="Bujdoso N."/>
            <person name="Piofczyk T."/>
            <person name="de Lorenzo L."/>
            <person name="Barrero-Sicilia C."/>
            <person name="Mateos I."/>
            <person name="Piednoel M."/>
            <person name="Hagmann J."/>
            <person name="Chen-Min-Tao R."/>
            <person name="Iglesias-Fernandez R."/>
            <person name="Schuster S.C."/>
            <person name="Alonso-Blanco C."/>
            <person name="Roudier F."/>
            <person name="Carbonero P."/>
            <person name="Paz-Ares J."/>
            <person name="Davis S.J."/>
            <person name="Pecinka A."/>
            <person name="Quesneville H."/>
            <person name="Colot V."/>
            <person name="Lysak M.A."/>
            <person name="Weigel D."/>
            <person name="Coupland G."/>
            <person name="Schneeberger K."/>
        </authorList>
    </citation>
    <scope>NUCLEOTIDE SEQUENCE [LARGE SCALE GENOMIC DNA]</scope>
    <source>
        <strain evidence="2">cv. Pajares</strain>
    </source>
</reference>
<name>A0A087GH10_ARAAL</name>
<dbReference type="EMBL" id="CM002875">
    <property type="protein sequence ID" value="KFK29162.1"/>
    <property type="molecule type" value="Genomic_DNA"/>
</dbReference>
<dbReference type="AlphaFoldDB" id="A0A087GH10"/>
<sequence length="73" mass="8593">METSKGFEVLINRVKTSRKYLETHHKEKLRSIHGFSYFNRQALPISVARLRWSENYMLGNEFYVGASLELNVT</sequence>